<dbReference type="SUPFAM" id="SSF55874">
    <property type="entry name" value="ATPase domain of HSP90 chaperone/DNA topoisomerase II/histidine kinase"/>
    <property type="match status" value="1"/>
</dbReference>
<dbReference type="PANTHER" id="PTHR43156">
    <property type="entry name" value="STAGE II SPORULATION PROTEIN E-RELATED"/>
    <property type="match status" value="1"/>
</dbReference>
<comment type="caution">
    <text evidence="3">The sequence shown here is derived from an EMBL/GenBank/DDBJ whole genome shotgun (WGS) entry which is preliminary data.</text>
</comment>
<keyword evidence="1" id="KW-0378">Hydrolase</keyword>
<dbReference type="PANTHER" id="PTHR43156:SF2">
    <property type="entry name" value="STAGE II SPORULATION PROTEIN E"/>
    <property type="match status" value="1"/>
</dbReference>
<dbReference type="Gene3D" id="3.60.40.10">
    <property type="entry name" value="PPM-type phosphatase domain"/>
    <property type="match status" value="1"/>
</dbReference>
<dbReference type="InterPro" id="IPR036457">
    <property type="entry name" value="PPM-type-like_dom_sf"/>
</dbReference>
<reference evidence="3" key="1">
    <citation type="submission" date="2018-03" db="EMBL/GenBank/DDBJ databases">
        <title>Cross-interface Injection: A General Nanoliter Liquid Handling Method Applied to Single Cells Genome Amplification Automated Nanoliter Liquid Handling Applied to Single Cell Multiple Displacement Amplification.</title>
        <authorList>
            <person name="Yun J."/>
            <person name="Xu P."/>
            <person name="Xu J."/>
            <person name="Dai X."/>
            <person name="Wang Y."/>
            <person name="Zheng X."/>
            <person name="Cao C."/>
            <person name="Yi Q."/>
            <person name="Zhu Y."/>
            <person name="Wang L."/>
            <person name="Dong Z."/>
            <person name="Huang Y."/>
            <person name="Huang L."/>
            <person name="Du W."/>
        </authorList>
    </citation>
    <scope>NUCLEOTIDE SEQUENCE [LARGE SCALE GENOMIC DNA]</scope>
    <source>
        <strain evidence="3">Z-D3-2</strain>
    </source>
</reference>
<evidence type="ECO:0000259" key="2">
    <source>
        <dbReference type="SMART" id="SM00331"/>
    </source>
</evidence>
<dbReference type="InterPro" id="IPR036890">
    <property type="entry name" value="HATPase_C_sf"/>
</dbReference>
<evidence type="ECO:0000256" key="1">
    <source>
        <dbReference type="ARBA" id="ARBA00022801"/>
    </source>
</evidence>
<organism evidence="3">
    <name type="scientific">Pseudidiomarina aestuarii</name>
    <dbReference type="NCBI Taxonomy" id="624146"/>
    <lineage>
        <taxon>Bacteria</taxon>
        <taxon>Pseudomonadati</taxon>
        <taxon>Pseudomonadota</taxon>
        <taxon>Gammaproteobacteria</taxon>
        <taxon>Alteromonadales</taxon>
        <taxon>Idiomarinaceae</taxon>
        <taxon>Pseudidiomarina</taxon>
    </lineage>
</organism>
<dbReference type="Gene3D" id="3.30.565.10">
    <property type="entry name" value="Histidine kinase-like ATPase, C-terminal domain"/>
    <property type="match status" value="1"/>
</dbReference>
<dbReference type="GO" id="GO:0016791">
    <property type="term" value="F:phosphatase activity"/>
    <property type="evidence" value="ECO:0007669"/>
    <property type="project" value="TreeGrafter"/>
</dbReference>
<dbReference type="EMBL" id="PYVN01000004">
    <property type="protein sequence ID" value="PTB86831.1"/>
    <property type="molecule type" value="Genomic_DNA"/>
</dbReference>
<gene>
    <name evidence="3" type="ORF">C9940_00865</name>
</gene>
<sequence length="550" mass="62068">MHVVHDHSKLATDVLHQLEQLDFEFVTAGYSEAVARNGLLSSDITIFIYAAQTQLAPALRKLFQQAREDDFEADINDCLIITDDARQLGRWNDDRRKFFVDVVLWPEPIGILKTRIQSLEHANSLRAELTQTRHSLAWHATRIDREHQLVEHIFRNALSRNYLEFPHIRTYLTPVSKFNGDLCLVAPGPIGNIYVFMADFTGHGLAPATGALPLSQAFFAMADRGVSVAEMVTEFNFRLNRLLPDDMFCAGILLELSANGERVTFWNGGMPPAVLFSDSGEIIDRMPAQHMALGVLDDDDFDSRVTTFRAPLNSNIALYTDGVIELLGHKMEFLGSDTLEQLLQRFSAPADFPKLVGELEHFRGTQPLHDDLSLAVLSCCPTGLDELKQPNDDTAMPFTLTIDLTANQLRELDPVNHVLNAIGTLPRLRNHRTTIYLLLAEAYNNALEHGLLRLDSSIKQAPEGFMNYYQLRAERLSALDEGQIRIHVNFIAEKGLLEFTVTDTGSGWDTERVISSSHMNHGRGLDLLRQLTTQLKWEQNGREVYFSYRL</sequence>
<dbReference type="AlphaFoldDB" id="A0A2T4CZ50"/>
<dbReference type="InterPro" id="IPR001932">
    <property type="entry name" value="PPM-type_phosphatase-like_dom"/>
</dbReference>
<proteinExistence type="predicted"/>
<accession>A0A2T4CZ50</accession>
<dbReference type="RefSeq" id="WP_417656896.1">
    <property type="nucleotide sequence ID" value="NZ_JBLXDX010000002.1"/>
</dbReference>
<dbReference type="InterPro" id="IPR052016">
    <property type="entry name" value="Bact_Sigma-Reg"/>
</dbReference>
<name>A0A2T4CZ50_9GAMM</name>
<feature type="domain" description="PPM-type phosphatase" evidence="2">
    <location>
        <begin position="160"/>
        <end position="379"/>
    </location>
</feature>
<evidence type="ECO:0000313" key="3">
    <source>
        <dbReference type="EMBL" id="PTB86831.1"/>
    </source>
</evidence>
<protein>
    <recommendedName>
        <fullName evidence="2">PPM-type phosphatase domain-containing protein</fullName>
    </recommendedName>
</protein>
<dbReference type="Pfam" id="PF07228">
    <property type="entry name" value="SpoIIE"/>
    <property type="match status" value="1"/>
</dbReference>
<dbReference type="SMART" id="SM00331">
    <property type="entry name" value="PP2C_SIG"/>
    <property type="match status" value="1"/>
</dbReference>